<protein>
    <submittedName>
        <fullName evidence="2">Uncharacterized protein</fullName>
    </submittedName>
</protein>
<accession>A0A915C978</accession>
<dbReference type="WBParaSite" id="PgR105_g003_t02">
    <property type="protein sequence ID" value="PgR105_g003_t02"/>
    <property type="gene ID" value="PgR105_g003"/>
</dbReference>
<evidence type="ECO:0000313" key="1">
    <source>
        <dbReference type="Proteomes" id="UP000887569"/>
    </source>
</evidence>
<organism evidence="1 2">
    <name type="scientific">Parascaris univalens</name>
    <name type="common">Nematode worm</name>
    <dbReference type="NCBI Taxonomy" id="6257"/>
    <lineage>
        <taxon>Eukaryota</taxon>
        <taxon>Metazoa</taxon>
        <taxon>Ecdysozoa</taxon>
        <taxon>Nematoda</taxon>
        <taxon>Chromadorea</taxon>
        <taxon>Rhabditida</taxon>
        <taxon>Spirurina</taxon>
        <taxon>Ascaridomorpha</taxon>
        <taxon>Ascaridoidea</taxon>
        <taxon>Ascarididae</taxon>
        <taxon>Parascaris</taxon>
    </lineage>
</organism>
<dbReference type="Proteomes" id="UP000887569">
    <property type="component" value="Unplaced"/>
</dbReference>
<keyword evidence="1" id="KW-1185">Reference proteome</keyword>
<sequence>MTASNRDYTLKMVDRLHCILRKCGVFRVVTSKNDIYSRSWCSDRCSKFHFSCSFSSTRFGAARKICG</sequence>
<dbReference type="AlphaFoldDB" id="A0A915C978"/>
<name>A0A915C978_PARUN</name>
<evidence type="ECO:0000313" key="2">
    <source>
        <dbReference type="WBParaSite" id="PgR105_g003_t02"/>
    </source>
</evidence>
<proteinExistence type="predicted"/>
<reference evidence="2" key="1">
    <citation type="submission" date="2022-11" db="UniProtKB">
        <authorList>
            <consortium name="WormBaseParasite"/>
        </authorList>
    </citation>
    <scope>IDENTIFICATION</scope>
</reference>